<dbReference type="GO" id="GO:0098542">
    <property type="term" value="P:defense response to other organism"/>
    <property type="evidence" value="ECO:0007669"/>
    <property type="project" value="TreeGrafter"/>
</dbReference>
<reference evidence="1" key="2">
    <citation type="submission" date="2023-06" db="EMBL/GenBank/DDBJ databases">
        <authorList>
            <person name="Ma L."/>
            <person name="Liu K.-W."/>
            <person name="Li Z."/>
            <person name="Hsiao Y.-Y."/>
            <person name="Qi Y."/>
            <person name="Fu T."/>
            <person name="Tang G."/>
            <person name="Zhang D."/>
            <person name="Sun W.-H."/>
            <person name="Liu D.-K."/>
            <person name="Li Y."/>
            <person name="Chen G.-Z."/>
            <person name="Liu X.-D."/>
            <person name="Liao X.-Y."/>
            <person name="Jiang Y.-T."/>
            <person name="Yu X."/>
            <person name="Hao Y."/>
            <person name="Huang J."/>
            <person name="Zhao X.-W."/>
            <person name="Ke S."/>
            <person name="Chen Y.-Y."/>
            <person name="Wu W.-L."/>
            <person name="Hsu J.-L."/>
            <person name="Lin Y.-F."/>
            <person name="Huang M.-D."/>
            <person name="Li C.-Y."/>
            <person name="Huang L."/>
            <person name="Wang Z.-W."/>
            <person name="Zhao X."/>
            <person name="Zhong W.-Y."/>
            <person name="Peng D.-H."/>
            <person name="Ahmad S."/>
            <person name="Lan S."/>
            <person name="Zhang J.-S."/>
            <person name="Tsai W.-C."/>
            <person name="Van De Peer Y."/>
            <person name="Liu Z.-J."/>
        </authorList>
    </citation>
    <scope>NUCLEOTIDE SEQUENCE</scope>
    <source>
        <strain evidence="1">CP</strain>
        <tissue evidence="1">Leaves</tissue>
    </source>
</reference>
<protein>
    <submittedName>
        <fullName evidence="1">Disease resistance protein RGA1</fullName>
    </submittedName>
</protein>
<organism evidence="1 2">
    <name type="scientific">Acorus calamus</name>
    <name type="common">Sweet flag</name>
    <dbReference type="NCBI Taxonomy" id="4465"/>
    <lineage>
        <taxon>Eukaryota</taxon>
        <taxon>Viridiplantae</taxon>
        <taxon>Streptophyta</taxon>
        <taxon>Embryophyta</taxon>
        <taxon>Tracheophyta</taxon>
        <taxon>Spermatophyta</taxon>
        <taxon>Magnoliopsida</taxon>
        <taxon>Liliopsida</taxon>
        <taxon>Acoraceae</taxon>
        <taxon>Acorus</taxon>
    </lineage>
</organism>
<dbReference type="InterPro" id="IPR036388">
    <property type="entry name" value="WH-like_DNA-bd_sf"/>
</dbReference>
<dbReference type="Proteomes" id="UP001180020">
    <property type="component" value="Unassembled WGS sequence"/>
</dbReference>
<dbReference type="PANTHER" id="PTHR23155:SF1205">
    <property type="entry name" value="DISEASE RESISTANCE PROTEIN RPM1"/>
    <property type="match status" value="1"/>
</dbReference>
<accession>A0AAV9EQ37</accession>
<proteinExistence type="predicted"/>
<sequence length="121" mass="14342">MALRRKYSKSVWNDTLRSLLSPAVGKTDLDEMYELLRFSYDQLSDDIKNCFLYAALYPDGHDIYIDDLIEYWKAEGFFEDCKSFADAHDRVATYWKLFSMLPCCREAQGLNMYRCIRCFLI</sequence>
<comment type="caution">
    <text evidence="1">The sequence shown here is derived from an EMBL/GenBank/DDBJ whole genome shotgun (WGS) entry which is preliminary data.</text>
</comment>
<dbReference type="Gene3D" id="1.10.10.10">
    <property type="entry name" value="Winged helix-like DNA-binding domain superfamily/Winged helix DNA-binding domain"/>
    <property type="match status" value="1"/>
</dbReference>
<dbReference type="PANTHER" id="PTHR23155">
    <property type="entry name" value="DISEASE RESISTANCE PROTEIN RP"/>
    <property type="match status" value="1"/>
</dbReference>
<keyword evidence="2" id="KW-1185">Reference proteome</keyword>
<gene>
    <name evidence="1" type="primary">RGA1</name>
    <name evidence="1" type="ORF">QJS10_CPA06g01175</name>
</gene>
<dbReference type="AlphaFoldDB" id="A0AAV9EQ37"/>
<dbReference type="EMBL" id="JAUJYO010000006">
    <property type="protein sequence ID" value="KAK1314970.1"/>
    <property type="molecule type" value="Genomic_DNA"/>
</dbReference>
<reference evidence="1" key="1">
    <citation type="journal article" date="2023" name="Nat. Commun.">
        <title>Diploid and tetraploid genomes of Acorus and the evolution of monocots.</title>
        <authorList>
            <person name="Ma L."/>
            <person name="Liu K.W."/>
            <person name="Li Z."/>
            <person name="Hsiao Y.Y."/>
            <person name="Qi Y."/>
            <person name="Fu T."/>
            <person name="Tang G.D."/>
            <person name="Zhang D."/>
            <person name="Sun W.H."/>
            <person name="Liu D.K."/>
            <person name="Li Y."/>
            <person name="Chen G.Z."/>
            <person name="Liu X.D."/>
            <person name="Liao X.Y."/>
            <person name="Jiang Y.T."/>
            <person name="Yu X."/>
            <person name="Hao Y."/>
            <person name="Huang J."/>
            <person name="Zhao X.W."/>
            <person name="Ke S."/>
            <person name="Chen Y.Y."/>
            <person name="Wu W.L."/>
            <person name="Hsu J.L."/>
            <person name="Lin Y.F."/>
            <person name="Huang M.D."/>
            <person name="Li C.Y."/>
            <person name="Huang L."/>
            <person name="Wang Z.W."/>
            <person name="Zhao X."/>
            <person name="Zhong W.Y."/>
            <person name="Peng D.H."/>
            <person name="Ahmad S."/>
            <person name="Lan S."/>
            <person name="Zhang J.S."/>
            <person name="Tsai W.C."/>
            <person name="Van de Peer Y."/>
            <person name="Liu Z.J."/>
        </authorList>
    </citation>
    <scope>NUCLEOTIDE SEQUENCE</scope>
    <source>
        <strain evidence="1">CP</strain>
    </source>
</reference>
<evidence type="ECO:0000313" key="2">
    <source>
        <dbReference type="Proteomes" id="UP001180020"/>
    </source>
</evidence>
<evidence type="ECO:0000313" key="1">
    <source>
        <dbReference type="EMBL" id="KAK1314970.1"/>
    </source>
</evidence>
<name>A0AAV9EQ37_ACOCL</name>
<dbReference type="InterPro" id="IPR044974">
    <property type="entry name" value="Disease_R_plants"/>
</dbReference>